<name>A0A2S9JD18_9SPHI</name>
<reference evidence="2 3" key="1">
    <citation type="submission" date="2018-02" db="EMBL/GenBank/DDBJ databases">
        <title>The draft genome of Sphingobacterium gobiense H7.</title>
        <authorList>
            <person name="Li L."/>
            <person name="Liu L."/>
            <person name="Zhang X."/>
            <person name="Wang T."/>
            <person name="Liang L."/>
        </authorList>
    </citation>
    <scope>NUCLEOTIDE SEQUENCE [LARGE SCALE GENOMIC DNA]</scope>
    <source>
        <strain evidence="2 3">ACCC 05757</strain>
    </source>
</reference>
<comment type="caution">
    <text evidence="2">The sequence shown here is derived from an EMBL/GenBank/DDBJ whole genome shotgun (WGS) entry which is preliminary data.</text>
</comment>
<evidence type="ECO:0000256" key="1">
    <source>
        <dbReference type="SAM" id="Phobius"/>
    </source>
</evidence>
<evidence type="ECO:0000313" key="2">
    <source>
        <dbReference type="EMBL" id="PRD50775.1"/>
    </source>
</evidence>
<keyword evidence="3" id="KW-1185">Reference proteome</keyword>
<proteinExistence type="predicted"/>
<keyword evidence="1" id="KW-1133">Transmembrane helix</keyword>
<protein>
    <submittedName>
        <fullName evidence="2">Uncharacterized protein</fullName>
    </submittedName>
</protein>
<keyword evidence="1" id="KW-0812">Transmembrane</keyword>
<feature type="transmembrane region" description="Helical" evidence="1">
    <location>
        <begin position="30"/>
        <end position="53"/>
    </location>
</feature>
<sequence length="67" mass="7607">MSLPFIELPKTVDTLVSEDAAKATENSTDFLIASQFVFIMIVYLTGFFPMRVYPYKKNKKTLKPALS</sequence>
<gene>
    <name evidence="2" type="ORF">C5749_18960</name>
</gene>
<keyword evidence="1" id="KW-0472">Membrane</keyword>
<organism evidence="2 3">
    <name type="scientific">Sphingobacterium gobiense</name>
    <dbReference type="NCBI Taxonomy" id="1382456"/>
    <lineage>
        <taxon>Bacteria</taxon>
        <taxon>Pseudomonadati</taxon>
        <taxon>Bacteroidota</taxon>
        <taxon>Sphingobacteriia</taxon>
        <taxon>Sphingobacteriales</taxon>
        <taxon>Sphingobacteriaceae</taxon>
        <taxon>Sphingobacterium</taxon>
    </lineage>
</organism>
<dbReference type="Proteomes" id="UP000238642">
    <property type="component" value="Unassembled WGS sequence"/>
</dbReference>
<evidence type="ECO:0000313" key="3">
    <source>
        <dbReference type="Proteomes" id="UP000238642"/>
    </source>
</evidence>
<dbReference type="EMBL" id="PVBS01000006">
    <property type="protein sequence ID" value="PRD50775.1"/>
    <property type="molecule type" value="Genomic_DNA"/>
</dbReference>
<dbReference type="AlphaFoldDB" id="A0A2S9JD18"/>
<accession>A0A2S9JD18</accession>